<dbReference type="AlphaFoldDB" id="A0AAD9NI42"/>
<keyword evidence="4" id="KW-0804">Transcription</keyword>
<protein>
    <recommendedName>
        <fullName evidence="10">Sin3 histone deacetylase corepressor complex component SDS3</fullName>
    </recommendedName>
</protein>
<evidence type="ECO:0000256" key="5">
    <source>
        <dbReference type="ARBA" id="ARBA00023242"/>
    </source>
</evidence>
<evidence type="ECO:0000256" key="3">
    <source>
        <dbReference type="ARBA" id="ARBA00023015"/>
    </source>
</evidence>
<keyword evidence="9" id="KW-1185">Reference proteome</keyword>
<keyword evidence="5" id="KW-0539">Nucleus</keyword>
<evidence type="ECO:0000256" key="2">
    <source>
        <dbReference type="ARBA" id="ARBA00022491"/>
    </source>
</evidence>
<dbReference type="EMBL" id="JAODUO010001099">
    <property type="protein sequence ID" value="KAK2171142.1"/>
    <property type="molecule type" value="Genomic_DNA"/>
</dbReference>
<dbReference type="PANTHER" id="PTHR21964">
    <property type="entry name" value="BREAST CANCER METASTASIS-SUPPRESSOR 1"/>
    <property type="match status" value="1"/>
</dbReference>
<dbReference type="InterPro" id="IPR013907">
    <property type="entry name" value="Sds3"/>
</dbReference>
<evidence type="ECO:0000256" key="1">
    <source>
        <dbReference type="ARBA" id="ARBA00004123"/>
    </source>
</evidence>
<dbReference type="Gene3D" id="1.20.5.1500">
    <property type="match status" value="1"/>
</dbReference>
<organism evidence="8 9">
    <name type="scientific">Ridgeia piscesae</name>
    <name type="common">Tubeworm</name>
    <dbReference type="NCBI Taxonomy" id="27915"/>
    <lineage>
        <taxon>Eukaryota</taxon>
        <taxon>Metazoa</taxon>
        <taxon>Spiralia</taxon>
        <taxon>Lophotrochozoa</taxon>
        <taxon>Annelida</taxon>
        <taxon>Polychaeta</taxon>
        <taxon>Sedentaria</taxon>
        <taxon>Canalipalpata</taxon>
        <taxon>Sabellida</taxon>
        <taxon>Siboglinidae</taxon>
        <taxon>Ridgeia</taxon>
    </lineage>
</organism>
<feature type="coiled-coil region" evidence="6">
    <location>
        <begin position="113"/>
        <end position="155"/>
    </location>
</feature>
<dbReference type="Proteomes" id="UP001209878">
    <property type="component" value="Unassembled WGS sequence"/>
</dbReference>
<dbReference type="SMART" id="SM01401">
    <property type="entry name" value="Sds3"/>
    <property type="match status" value="1"/>
</dbReference>
<dbReference type="GO" id="GO:0005654">
    <property type="term" value="C:nucleoplasm"/>
    <property type="evidence" value="ECO:0007669"/>
    <property type="project" value="UniProtKB-ARBA"/>
</dbReference>
<evidence type="ECO:0000313" key="9">
    <source>
        <dbReference type="Proteomes" id="UP001209878"/>
    </source>
</evidence>
<proteinExistence type="predicted"/>
<evidence type="ECO:0000256" key="4">
    <source>
        <dbReference type="ARBA" id="ARBA00023163"/>
    </source>
</evidence>
<dbReference type="GO" id="GO:0010468">
    <property type="term" value="P:regulation of gene expression"/>
    <property type="evidence" value="ECO:0007669"/>
    <property type="project" value="UniProtKB-ARBA"/>
</dbReference>
<comment type="subcellular location">
    <subcellularLocation>
        <location evidence="1">Nucleus</location>
    </subcellularLocation>
</comment>
<comment type="caution">
    <text evidence="8">The sequence shown here is derived from an EMBL/GenBank/DDBJ whole genome shotgun (WGS) entry which is preliminary data.</text>
</comment>
<evidence type="ECO:0000256" key="6">
    <source>
        <dbReference type="SAM" id="Coils"/>
    </source>
</evidence>
<keyword evidence="3" id="KW-0805">Transcription regulation</keyword>
<dbReference type="Pfam" id="PF08598">
    <property type="entry name" value="Sds3"/>
    <property type="match status" value="1"/>
</dbReference>
<accession>A0AAD9NI42</accession>
<feature type="region of interest" description="Disordered" evidence="7">
    <location>
        <begin position="1"/>
        <end position="47"/>
    </location>
</feature>
<gene>
    <name evidence="8" type="ORF">NP493_1099g00024</name>
</gene>
<evidence type="ECO:0000313" key="8">
    <source>
        <dbReference type="EMBL" id="KAK2171142.1"/>
    </source>
</evidence>
<evidence type="ECO:0000256" key="7">
    <source>
        <dbReference type="SAM" id="MobiDB-lite"/>
    </source>
</evidence>
<name>A0AAD9NI42_RIDPI</name>
<evidence type="ECO:0008006" key="10">
    <source>
        <dbReference type="Google" id="ProtNLM"/>
    </source>
</evidence>
<sequence>MASYSFSPMFENDTELDDSFDFIDDKRQASDEDTEDASETDMAKREEEFTEIKEQMYQDKLAQLKKQLQQLKDSTLPDYMKKLKKIEQHYKERVWVNEVWYNYVVELIEEDYIKEKKRSVETFEEKKIELNENLIMELEDKKKQIENERHTIELTGDSMEVKPATTRKLRRRPNDPMPIPEKRRKTSPTQLNYFLPEDDILEDLRIINKVSGKPINRKTVVSTLPPASSSENVYEARIDDGRLYFDKRWFHRGQGVFVESKELGKVAAVISAVGTMEVWLRKTTDNGKLRIYVTQLQKGKYTLKRRAT</sequence>
<keyword evidence="6" id="KW-0175">Coiled coil</keyword>
<reference evidence="8" key="1">
    <citation type="journal article" date="2023" name="Mol. Biol. Evol.">
        <title>Third-Generation Sequencing Reveals the Adaptive Role of the Epigenome in Three Deep-Sea Polychaetes.</title>
        <authorList>
            <person name="Perez M."/>
            <person name="Aroh O."/>
            <person name="Sun Y."/>
            <person name="Lan Y."/>
            <person name="Juniper S.K."/>
            <person name="Young C.R."/>
            <person name="Angers B."/>
            <person name="Qian P.Y."/>
        </authorList>
    </citation>
    <scope>NUCLEOTIDE SEQUENCE</scope>
    <source>
        <strain evidence="8">R07B-5</strain>
    </source>
</reference>
<keyword evidence="2" id="KW-0678">Repressor</keyword>
<feature type="compositionally biased region" description="Acidic residues" evidence="7">
    <location>
        <begin position="12"/>
        <end position="22"/>
    </location>
</feature>